<dbReference type="SUPFAM" id="SSF52833">
    <property type="entry name" value="Thioredoxin-like"/>
    <property type="match status" value="1"/>
</dbReference>
<sequence length="201" mass="22485">MHPIRSWAFSALILAVAVMFSFFFFDWPSPPLQEMAGDIPGSLYDIAVKDSDGNDVNLGSYSGKVLLIVNVASKCGFTNSNYKEMNVLYDKYKDKGFEVLAFPCNQFASQEPGTIEEIKETACTVFKAEFPIFDKIEVNGNNAAPLYKFLKSRKGGFLGSRIKWNFTKFLVDKDGNVIDRYSPSTSPLKIEKDIQKLLATS</sequence>
<keyword evidence="5" id="KW-1133">Transmembrane helix</keyword>
<keyword evidence="8" id="KW-1185">Reference proteome</keyword>
<dbReference type="Pfam" id="PF00255">
    <property type="entry name" value="GSHPx"/>
    <property type="match status" value="1"/>
</dbReference>
<dbReference type="PRINTS" id="PR01011">
    <property type="entry name" value="GLUTPROXDASE"/>
</dbReference>
<dbReference type="PROSITE" id="PS00460">
    <property type="entry name" value="GLUTATHIONE_PEROXID_1"/>
    <property type="match status" value="1"/>
</dbReference>
<evidence type="ECO:0000256" key="2">
    <source>
        <dbReference type="ARBA" id="ARBA00022559"/>
    </source>
</evidence>
<dbReference type="CDD" id="cd00340">
    <property type="entry name" value="GSH_Peroxidase"/>
    <property type="match status" value="1"/>
</dbReference>
<feature type="transmembrane region" description="Helical" evidence="5">
    <location>
        <begin position="6"/>
        <end position="25"/>
    </location>
</feature>
<keyword evidence="5" id="KW-0812">Transmembrane</keyword>
<dbReference type="GO" id="GO:0006979">
    <property type="term" value="P:response to oxidative stress"/>
    <property type="evidence" value="ECO:0007669"/>
    <property type="project" value="InterPro"/>
</dbReference>
<evidence type="ECO:0000256" key="1">
    <source>
        <dbReference type="ARBA" id="ARBA00006926"/>
    </source>
</evidence>
<dbReference type="PROSITE" id="PS51355">
    <property type="entry name" value="GLUTATHIONE_PEROXID_3"/>
    <property type="match status" value="1"/>
</dbReference>
<accession>A0AAV8PIY5</accession>
<feature type="domain" description="Thioredoxin" evidence="6">
    <location>
        <begin position="37"/>
        <end position="199"/>
    </location>
</feature>
<dbReference type="InterPro" id="IPR029760">
    <property type="entry name" value="GPX_CS"/>
</dbReference>
<dbReference type="PROSITE" id="PS51352">
    <property type="entry name" value="THIOREDOXIN_2"/>
    <property type="match status" value="1"/>
</dbReference>
<dbReference type="GO" id="GO:0004601">
    <property type="term" value="F:peroxidase activity"/>
    <property type="evidence" value="ECO:0007669"/>
    <property type="project" value="UniProtKB-KW"/>
</dbReference>
<evidence type="ECO:0000313" key="8">
    <source>
        <dbReference type="Proteomes" id="UP001222027"/>
    </source>
</evidence>
<reference evidence="7 8" key="1">
    <citation type="submission" date="2022-12" db="EMBL/GenBank/DDBJ databases">
        <title>Chromosome-scale assembly of the Ensete ventricosum genome.</title>
        <authorList>
            <person name="Dussert Y."/>
            <person name="Stocks J."/>
            <person name="Wendawek A."/>
            <person name="Woldeyes F."/>
            <person name="Nichols R.A."/>
            <person name="Borrell J.S."/>
        </authorList>
    </citation>
    <scope>NUCLEOTIDE SEQUENCE [LARGE SCALE GENOMIC DNA]</scope>
    <source>
        <strain evidence="8">cv. Maze</strain>
        <tissue evidence="7">Seeds</tissue>
    </source>
</reference>
<organism evidence="7 8">
    <name type="scientific">Ensete ventricosum</name>
    <name type="common">Abyssinian banana</name>
    <name type="synonym">Musa ensete</name>
    <dbReference type="NCBI Taxonomy" id="4639"/>
    <lineage>
        <taxon>Eukaryota</taxon>
        <taxon>Viridiplantae</taxon>
        <taxon>Streptophyta</taxon>
        <taxon>Embryophyta</taxon>
        <taxon>Tracheophyta</taxon>
        <taxon>Spermatophyta</taxon>
        <taxon>Magnoliopsida</taxon>
        <taxon>Liliopsida</taxon>
        <taxon>Zingiberales</taxon>
        <taxon>Musaceae</taxon>
        <taxon>Ensete</taxon>
    </lineage>
</organism>
<keyword evidence="2 4" id="KW-0575">Peroxidase</keyword>
<dbReference type="AlphaFoldDB" id="A0AAV8PIY5"/>
<keyword evidence="5" id="KW-0472">Membrane</keyword>
<name>A0AAV8PIY5_ENSVE</name>
<dbReference type="PANTHER" id="PTHR11592">
    <property type="entry name" value="GLUTATHIONE PEROXIDASE"/>
    <property type="match status" value="1"/>
</dbReference>
<dbReference type="Gene3D" id="3.40.30.10">
    <property type="entry name" value="Glutaredoxin"/>
    <property type="match status" value="1"/>
</dbReference>
<protein>
    <recommendedName>
        <fullName evidence="4">Glutathione peroxidase</fullName>
    </recommendedName>
</protein>
<evidence type="ECO:0000259" key="6">
    <source>
        <dbReference type="PROSITE" id="PS51352"/>
    </source>
</evidence>
<dbReference type="EMBL" id="JAQQAF010000009">
    <property type="protein sequence ID" value="KAJ8458409.1"/>
    <property type="molecule type" value="Genomic_DNA"/>
</dbReference>
<comment type="caution">
    <text evidence="7">The sequence shown here is derived from an EMBL/GenBank/DDBJ whole genome shotgun (WGS) entry which is preliminary data.</text>
</comment>
<dbReference type="InterPro" id="IPR036249">
    <property type="entry name" value="Thioredoxin-like_sf"/>
</dbReference>
<evidence type="ECO:0000256" key="4">
    <source>
        <dbReference type="RuleBase" id="RU000499"/>
    </source>
</evidence>
<evidence type="ECO:0000256" key="3">
    <source>
        <dbReference type="ARBA" id="ARBA00023002"/>
    </source>
</evidence>
<dbReference type="InterPro" id="IPR013766">
    <property type="entry name" value="Thioredoxin_domain"/>
</dbReference>
<dbReference type="PROSITE" id="PS00763">
    <property type="entry name" value="GLUTATHIONE_PEROXID_2"/>
    <property type="match status" value="1"/>
</dbReference>
<proteinExistence type="inferred from homology"/>
<dbReference type="PANTHER" id="PTHR11592:SF78">
    <property type="entry name" value="GLUTATHIONE PEROXIDASE"/>
    <property type="match status" value="1"/>
</dbReference>
<dbReference type="InterPro" id="IPR029759">
    <property type="entry name" value="GPX_AS"/>
</dbReference>
<dbReference type="InterPro" id="IPR000889">
    <property type="entry name" value="Glutathione_peroxidase"/>
</dbReference>
<evidence type="ECO:0000256" key="5">
    <source>
        <dbReference type="SAM" id="Phobius"/>
    </source>
</evidence>
<keyword evidence="3 4" id="KW-0560">Oxidoreductase</keyword>
<dbReference type="FunFam" id="3.40.30.10:FF:000025">
    <property type="entry name" value="Glutathione peroxidase"/>
    <property type="match status" value="1"/>
</dbReference>
<dbReference type="GO" id="GO:0005829">
    <property type="term" value="C:cytosol"/>
    <property type="evidence" value="ECO:0007669"/>
    <property type="project" value="TreeGrafter"/>
</dbReference>
<dbReference type="Proteomes" id="UP001222027">
    <property type="component" value="Unassembled WGS sequence"/>
</dbReference>
<evidence type="ECO:0000313" key="7">
    <source>
        <dbReference type="EMBL" id="KAJ8458409.1"/>
    </source>
</evidence>
<comment type="similarity">
    <text evidence="1 4">Belongs to the glutathione peroxidase family.</text>
</comment>
<gene>
    <name evidence="7" type="ORF">OPV22_031335</name>
</gene>